<dbReference type="RefSeq" id="WP_149285419.1">
    <property type="nucleotide sequence ID" value="NZ_CP038437.2"/>
</dbReference>
<dbReference type="KEGG" id="hbh:E4T21_12720"/>
<organism evidence="1 2">
    <name type="scientific">Halomonas binhaiensis</name>
    <dbReference type="NCBI Taxonomy" id="2562282"/>
    <lineage>
        <taxon>Bacteria</taxon>
        <taxon>Pseudomonadati</taxon>
        <taxon>Pseudomonadota</taxon>
        <taxon>Gammaproteobacteria</taxon>
        <taxon>Oceanospirillales</taxon>
        <taxon>Halomonadaceae</taxon>
        <taxon>Halomonas</taxon>
    </lineage>
</organism>
<name>A0A5C1NIR8_9GAMM</name>
<dbReference type="Pfam" id="PF07040">
    <property type="entry name" value="DUF1326"/>
    <property type="match status" value="1"/>
</dbReference>
<dbReference type="InterPro" id="IPR014581">
    <property type="entry name" value="UCP033303"/>
</dbReference>
<dbReference type="EMBL" id="CP038437">
    <property type="protein sequence ID" value="QEM82308.1"/>
    <property type="molecule type" value="Genomic_DNA"/>
</dbReference>
<protein>
    <submittedName>
        <fullName evidence="1">DUF1326 domain-containing protein</fullName>
    </submittedName>
</protein>
<accession>A0A5C1NIR8</accession>
<reference evidence="1" key="1">
    <citation type="submission" date="2021-02" db="EMBL/GenBank/DDBJ databases">
        <title>Strain Y2R2, a novel species of the genus Halomonas.</title>
        <authorList>
            <person name="Huang H."/>
        </authorList>
    </citation>
    <scope>NUCLEOTIDE SEQUENCE</scope>
    <source>
        <strain evidence="1">Y2R2</strain>
    </source>
</reference>
<keyword evidence="2" id="KW-1185">Reference proteome</keyword>
<evidence type="ECO:0000313" key="1">
    <source>
        <dbReference type="EMBL" id="QEM82308.1"/>
    </source>
</evidence>
<sequence>MTYVDWMIQGAEITTCNCNWGCPCQFNALPSYGNCRAAVGIRIDEGHFGDVQLDGLKAVAIVAWPGAIHEGHGEVLPIVDERATPEQREAMLKILGGEETEEFATIFNVVKATTDTVHEPLFKAIEFESDEDARIGRFSVEGIVEATAEPILNPVTGQPHRAKVVLPQGFEYSEAEYASSNTRTAGPIENEWSNRHAHFCMLHLGPHGIIR</sequence>
<dbReference type="InterPro" id="IPR009758">
    <property type="entry name" value="DUF1326"/>
</dbReference>
<evidence type="ECO:0000313" key="2">
    <source>
        <dbReference type="Proteomes" id="UP000324285"/>
    </source>
</evidence>
<proteinExistence type="predicted"/>
<dbReference type="Proteomes" id="UP000324285">
    <property type="component" value="Chromosome"/>
</dbReference>
<dbReference type="AlphaFoldDB" id="A0A5C1NIR8"/>
<dbReference type="OrthoDB" id="340106at2"/>
<gene>
    <name evidence="1" type="ORF">E4T21_12720</name>
</gene>
<dbReference type="PIRSF" id="PIRSF033303">
    <property type="entry name" value="UCP033303"/>
    <property type="match status" value="1"/>
</dbReference>